<gene>
    <name evidence="1" type="ORF">F2P81_015598</name>
</gene>
<organism evidence="1 2">
    <name type="scientific">Scophthalmus maximus</name>
    <name type="common">Turbot</name>
    <name type="synonym">Psetta maxima</name>
    <dbReference type="NCBI Taxonomy" id="52904"/>
    <lineage>
        <taxon>Eukaryota</taxon>
        <taxon>Metazoa</taxon>
        <taxon>Chordata</taxon>
        <taxon>Craniata</taxon>
        <taxon>Vertebrata</taxon>
        <taxon>Euteleostomi</taxon>
        <taxon>Actinopterygii</taxon>
        <taxon>Neopterygii</taxon>
        <taxon>Teleostei</taxon>
        <taxon>Neoteleostei</taxon>
        <taxon>Acanthomorphata</taxon>
        <taxon>Carangaria</taxon>
        <taxon>Pleuronectiformes</taxon>
        <taxon>Pleuronectoidei</taxon>
        <taxon>Scophthalmidae</taxon>
        <taxon>Scophthalmus</taxon>
    </lineage>
</organism>
<evidence type="ECO:0000313" key="1">
    <source>
        <dbReference type="EMBL" id="KAF0033308.1"/>
    </source>
</evidence>
<dbReference type="EMBL" id="VEVO01000013">
    <property type="protein sequence ID" value="KAF0033308.1"/>
    <property type="molecule type" value="Genomic_DNA"/>
</dbReference>
<sequence length="376" mass="42931">MGRRQSSCRVVQEEQQVHSCSPKKLRLSERHAALTHLQTERERGQTDRVQLASRGGGKRNRCARDFDLVYISDIGRISTVIDFHGIASSEYFACVQTKSVYVFIASSQNETGSICAVFAERLAGRRKLSRRRCQWLFWSVDVPLYCIHLSAALSGCQLDLLLLAAFSNTSPDTRLVALAPIGFSLCVKAGNVQTRTQPGRDVQRPRGRELVLHSDQSGNVLPRVDRRQLQPLSRRDGRGHQKFHFPRQTQMGEKRQETYSASSQCGKEKLENEPLCFIEWYLYIESQRAYRFVQAKDWGFKKFIGWDFLLDEARGRLLLPDDKLTLFCEEADLPDNASETLEKPQNSRTVNEMTAVTHDRAHTAPWLLEGKDNILE</sequence>
<reference evidence="1 2" key="1">
    <citation type="submission" date="2019-06" db="EMBL/GenBank/DDBJ databases">
        <title>Draft genomes of female and male turbot (Scophthalmus maximus).</title>
        <authorList>
            <person name="Xu H."/>
            <person name="Xu X.-W."/>
            <person name="Shao C."/>
            <person name="Chen S."/>
        </authorList>
    </citation>
    <scope>NUCLEOTIDE SEQUENCE [LARGE SCALE GENOMIC DNA]</scope>
    <source>
        <strain evidence="1">Ysfricsl-2016a</strain>
        <tissue evidence="1">Blood</tissue>
    </source>
</reference>
<name>A0A6A4SMC6_SCOMX</name>
<dbReference type="Gene3D" id="2.60.210.10">
    <property type="entry name" value="Apoptosis, Tumor Necrosis Factor Receptor Associated Protein 2, Chain A"/>
    <property type="match status" value="1"/>
</dbReference>
<protein>
    <submittedName>
        <fullName evidence="1">Uncharacterized protein</fullName>
    </submittedName>
</protein>
<accession>A0A6A4SMC6</accession>
<dbReference type="InterPro" id="IPR008974">
    <property type="entry name" value="TRAF-like"/>
</dbReference>
<evidence type="ECO:0000313" key="2">
    <source>
        <dbReference type="Proteomes" id="UP000438429"/>
    </source>
</evidence>
<dbReference type="AlphaFoldDB" id="A0A6A4SMC6"/>
<comment type="caution">
    <text evidence="1">The sequence shown here is derived from an EMBL/GenBank/DDBJ whole genome shotgun (WGS) entry which is preliminary data.</text>
</comment>
<proteinExistence type="predicted"/>
<dbReference type="SUPFAM" id="SSF49599">
    <property type="entry name" value="TRAF domain-like"/>
    <property type="match status" value="1"/>
</dbReference>
<dbReference type="Proteomes" id="UP000438429">
    <property type="component" value="Unassembled WGS sequence"/>
</dbReference>